<reference evidence="2" key="1">
    <citation type="journal article" date="2020" name="Microb. Genom.">
        <title>Genetic diversity of clinical and environmental Mucorales isolates obtained from an investigation of mucormycosis cases among solid organ transplant recipients.</title>
        <authorList>
            <person name="Nguyen M.H."/>
            <person name="Kaul D."/>
            <person name="Muto C."/>
            <person name="Cheng S.J."/>
            <person name="Richter R.A."/>
            <person name="Bruno V.M."/>
            <person name="Liu G."/>
            <person name="Beyhan S."/>
            <person name="Sundermann A.J."/>
            <person name="Mounaud S."/>
            <person name="Pasculle A.W."/>
            <person name="Nierman W.C."/>
            <person name="Driscoll E."/>
            <person name="Cumbie R."/>
            <person name="Clancy C.J."/>
            <person name="Dupont C.L."/>
        </authorList>
    </citation>
    <scope>NUCLEOTIDE SEQUENCE</scope>
    <source>
        <strain evidence="2">GL16</strain>
    </source>
</reference>
<protein>
    <submittedName>
        <fullName evidence="2">Uncharacterized protein</fullName>
    </submittedName>
</protein>
<organism evidence="2 3">
    <name type="scientific">Rhizopus oryzae</name>
    <name type="common">Mucormycosis agent</name>
    <name type="synonym">Rhizopus arrhizus var. delemar</name>
    <dbReference type="NCBI Taxonomy" id="64495"/>
    <lineage>
        <taxon>Eukaryota</taxon>
        <taxon>Fungi</taxon>
        <taxon>Fungi incertae sedis</taxon>
        <taxon>Mucoromycota</taxon>
        <taxon>Mucoromycotina</taxon>
        <taxon>Mucoromycetes</taxon>
        <taxon>Mucorales</taxon>
        <taxon>Mucorineae</taxon>
        <taxon>Rhizopodaceae</taxon>
        <taxon>Rhizopus</taxon>
    </lineage>
</organism>
<evidence type="ECO:0000313" key="2">
    <source>
        <dbReference type="EMBL" id="KAG1531424.1"/>
    </source>
</evidence>
<dbReference type="EMBL" id="JAANIT010005572">
    <property type="protein sequence ID" value="KAG1531424.1"/>
    <property type="molecule type" value="Genomic_DNA"/>
</dbReference>
<sequence length="256" mass="30315">MNRDYLKEQASNTVNRMVKDIQEQGSGFATDYLKGMLQNYFKPLYMKYGMAKLKEALRTYLDIMEKDQGLTNIEFLVHDEVVDKETYIISVANKIQIEVECYDAEEEDYNPDAISLPGEDPDQEKNHSTEKSTTVLYENCIKEEYAKFVSLHQEQEKTEKTKQRLIKHFAEDVVEWSHFKFDKPTTERGIQLYQANRNEYLRNLLTDYDLYKTLQKKIKKLDNWGKIDKLEDELSAREGICSYDYEYMNSETSFKL</sequence>
<evidence type="ECO:0000256" key="1">
    <source>
        <dbReference type="SAM" id="MobiDB-lite"/>
    </source>
</evidence>
<proteinExistence type="predicted"/>
<name>A0A9P6XS95_RHIOR</name>
<gene>
    <name evidence="2" type="ORF">G6F51_013526</name>
</gene>
<feature type="region of interest" description="Disordered" evidence="1">
    <location>
        <begin position="110"/>
        <end position="131"/>
    </location>
</feature>
<dbReference type="Proteomes" id="UP000717996">
    <property type="component" value="Unassembled WGS sequence"/>
</dbReference>
<evidence type="ECO:0000313" key="3">
    <source>
        <dbReference type="Proteomes" id="UP000717996"/>
    </source>
</evidence>
<comment type="caution">
    <text evidence="2">The sequence shown here is derived from an EMBL/GenBank/DDBJ whole genome shotgun (WGS) entry which is preliminary data.</text>
</comment>
<dbReference type="AlphaFoldDB" id="A0A9P6XS95"/>
<accession>A0A9P6XS95</accession>